<evidence type="ECO:0000256" key="2">
    <source>
        <dbReference type="ARBA" id="ARBA00022679"/>
    </source>
</evidence>
<evidence type="ECO:0000313" key="6">
    <source>
        <dbReference type="Ensembl" id="ENSCMUP00000031423.1"/>
    </source>
</evidence>
<accession>A0A8U7MPC5</accession>
<dbReference type="Proteomes" id="UP000694553">
    <property type="component" value="Unassembled WGS sequence"/>
</dbReference>
<feature type="region of interest" description="Disordered" evidence="4">
    <location>
        <begin position="221"/>
        <end position="247"/>
    </location>
</feature>
<evidence type="ECO:0000256" key="3">
    <source>
        <dbReference type="RuleBase" id="RU361155"/>
    </source>
</evidence>
<reference evidence="7" key="1">
    <citation type="submission" date="2019-10" db="EMBL/GenBank/DDBJ databases">
        <title>Corvus moneduloides (New Caledonian crow) genome, bCorMon1, primary haplotype.</title>
        <authorList>
            <person name="Rutz C."/>
            <person name="Fungtammasan C."/>
            <person name="Mountcastle J."/>
            <person name="Formenti G."/>
            <person name="Chow W."/>
            <person name="Howe K."/>
            <person name="Steele M.P."/>
            <person name="Fernandes J."/>
            <person name="Gilbert M.T.P."/>
            <person name="Fedrigo O."/>
            <person name="Jarvis E.D."/>
            <person name="Gemmell N."/>
        </authorList>
    </citation>
    <scope>NUCLEOTIDE SEQUENCE [LARGE SCALE GENOMIC DNA]</scope>
</reference>
<reference evidence="6" key="2">
    <citation type="submission" date="2025-08" db="UniProtKB">
        <authorList>
            <consortium name="Ensembl"/>
        </authorList>
    </citation>
    <scope>IDENTIFICATION</scope>
</reference>
<dbReference type="Gene3D" id="3.40.50.300">
    <property type="entry name" value="P-loop containing nucleotide triphosphate hydrolases"/>
    <property type="match status" value="1"/>
</dbReference>
<dbReference type="SUPFAM" id="SSF52540">
    <property type="entry name" value="P-loop containing nucleoside triphosphate hydrolases"/>
    <property type="match status" value="1"/>
</dbReference>
<evidence type="ECO:0000313" key="7">
    <source>
        <dbReference type="Proteomes" id="UP000694553"/>
    </source>
</evidence>
<feature type="domain" description="Sulfotransferase" evidence="5">
    <location>
        <begin position="38"/>
        <end position="85"/>
    </location>
</feature>
<proteinExistence type="inferred from homology"/>
<protein>
    <recommendedName>
        <fullName evidence="3">Sulfotransferase</fullName>
        <ecNumber evidence="3">2.8.2.-</ecNumber>
    </recommendedName>
</protein>
<evidence type="ECO:0000256" key="4">
    <source>
        <dbReference type="SAM" id="MobiDB-lite"/>
    </source>
</evidence>
<comment type="similarity">
    <text evidence="1 3">Belongs to the sulfotransferase 1 family.</text>
</comment>
<organism evidence="6 7">
    <name type="scientific">Corvus moneduloides</name>
    <name type="common">New Caledonian crow</name>
    <dbReference type="NCBI Taxonomy" id="1196302"/>
    <lineage>
        <taxon>Eukaryota</taxon>
        <taxon>Metazoa</taxon>
        <taxon>Chordata</taxon>
        <taxon>Craniata</taxon>
        <taxon>Vertebrata</taxon>
        <taxon>Euteleostomi</taxon>
        <taxon>Archelosauria</taxon>
        <taxon>Archosauria</taxon>
        <taxon>Dinosauria</taxon>
        <taxon>Saurischia</taxon>
        <taxon>Theropoda</taxon>
        <taxon>Coelurosauria</taxon>
        <taxon>Aves</taxon>
        <taxon>Neognathae</taxon>
        <taxon>Neoaves</taxon>
        <taxon>Telluraves</taxon>
        <taxon>Australaves</taxon>
        <taxon>Passeriformes</taxon>
        <taxon>Corvoidea</taxon>
        <taxon>Corvidae</taxon>
        <taxon>Corvus</taxon>
    </lineage>
</organism>
<sequence length="275" mass="28726">MGLLQNPRHPPWLTVHGIPMVNAFAHNWERVDTFQSRPEDIVVVTFPKSGTTWVSEIVDMILQGGDPEKCKRDIISKRVPMLEFSAPGKMAAVVMGVLGAGASSLSWGSWGCPSYLHGSSADDLCGAQRQGQVEQGTPGCVQGTLQGTATHWLLSPCSGIWFLVQPRQGLLGTQEGSPHSLPLLRGLEGGDGAGWMVVWGLGVAGGVSVGVCPTGPPPGDCQGGPVPGAGAAGGGAGHHHPTHVLRGHAGQPCHQLQQGALRPHGPRRVPLHAQR</sequence>
<dbReference type="InterPro" id="IPR000863">
    <property type="entry name" value="Sulfotransferase_dom"/>
</dbReference>
<reference evidence="6" key="3">
    <citation type="submission" date="2025-09" db="UniProtKB">
        <authorList>
            <consortium name="Ensembl"/>
        </authorList>
    </citation>
    <scope>IDENTIFICATION</scope>
</reference>
<keyword evidence="7" id="KW-1185">Reference proteome</keyword>
<dbReference type="AlphaFoldDB" id="A0A8U7MPC5"/>
<evidence type="ECO:0000256" key="1">
    <source>
        <dbReference type="ARBA" id="ARBA00005771"/>
    </source>
</evidence>
<evidence type="ECO:0000259" key="5">
    <source>
        <dbReference type="Pfam" id="PF00685"/>
    </source>
</evidence>
<name>A0A8U7MPC5_CORMO</name>
<feature type="compositionally biased region" description="Gly residues" evidence="4">
    <location>
        <begin position="221"/>
        <end position="236"/>
    </location>
</feature>
<dbReference type="Pfam" id="PF00685">
    <property type="entry name" value="Sulfotransfer_1"/>
    <property type="match status" value="1"/>
</dbReference>
<keyword evidence="2 3" id="KW-0808">Transferase</keyword>
<dbReference type="InterPro" id="IPR027417">
    <property type="entry name" value="P-loop_NTPase"/>
</dbReference>
<feature type="compositionally biased region" description="Basic residues" evidence="4">
    <location>
        <begin position="237"/>
        <end position="246"/>
    </location>
</feature>
<dbReference type="Ensembl" id="ENSCMUT00000031160.1">
    <property type="protein sequence ID" value="ENSCMUP00000031423.1"/>
    <property type="gene ID" value="ENSCMUG00000017237.1"/>
</dbReference>
<dbReference type="GO" id="GO:0008146">
    <property type="term" value="F:sulfotransferase activity"/>
    <property type="evidence" value="ECO:0007669"/>
    <property type="project" value="InterPro"/>
</dbReference>
<dbReference type="EC" id="2.8.2.-" evidence="3"/>
<dbReference type="PANTHER" id="PTHR11783">
    <property type="entry name" value="SULFOTRANSFERASE SULT"/>
    <property type="match status" value="1"/>
</dbReference>